<dbReference type="Gene3D" id="2.60.40.10">
    <property type="entry name" value="Immunoglobulins"/>
    <property type="match status" value="2"/>
</dbReference>
<feature type="non-terminal residue" evidence="2">
    <location>
        <position position="1"/>
    </location>
</feature>
<feature type="compositionally biased region" description="Pro residues" evidence="1">
    <location>
        <begin position="1"/>
        <end position="13"/>
    </location>
</feature>
<dbReference type="InterPro" id="IPR013783">
    <property type="entry name" value="Ig-like_fold"/>
</dbReference>
<reference evidence="2" key="1">
    <citation type="submission" date="2018-05" db="EMBL/GenBank/DDBJ databases">
        <authorList>
            <person name="Lanie J.A."/>
            <person name="Ng W.-L."/>
            <person name="Kazmierczak K.M."/>
            <person name="Andrzejewski T.M."/>
            <person name="Davidsen T.M."/>
            <person name="Wayne K.J."/>
            <person name="Tettelin H."/>
            <person name="Glass J.I."/>
            <person name="Rusch D."/>
            <person name="Podicherti R."/>
            <person name="Tsui H.-C.T."/>
            <person name="Winkler M.E."/>
        </authorList>
    </citation>
    <scope>NUCLEOTIDE SEQUENCE</scope>
</reference>
<protein>
    <recommendedName>
        <fullName evidence="3">Bacterial Ig domain-containing protein</fullName>
    </recommendedName>
</protein>
<name>A0A383D3P1_9ZZZZ</name>
<proteinExistence type="predicted"/>
<evidence type="ECO:0008006" key="3">
    <source>
        <dbReference type="Google" id="ProtNLM"/>
    </source>
</evidence>
<feature type="compositionally biased region" description="Pro residues" evidence="1">
    <location>
        <begin position="22"/>
        <end position="34"/>
    </location>
</feature>
<evidence type="ECO:0000313" key="2">
    <source>
        <dbReference type="EMBL" id="SVE38478.1"/>
    </source>
</evidence>
<dbReference type="AlphaFoldDB" id="A0A383D3P1"/>
<organism evidence="2">
    <name type="scientific">marine metagenome</name>
    <dbReference type="NCBI Taxonomy" id="408172"/>
    <lineage>
        <taxon>unclassified sequences</taxon>
        <taxon>metagenomes</taxon>
        <taxon>ecological metagenomes</taxon>
    </lineage>
</organism>
<evidence type="ECO:0000256" key="1">
    <source>
        <dbReference type="SAM" id="MobiDB-lite"/>
    </source>
</evidence>
<accession>A0A383D3P1</accession>
<sequence length="213" mass="21893">PTATTPPTPPETPKPTVAPTVLPAPPTIRPPVETPTPTQIPELLLEVHEPVDGTAIADDTVIVRGITEPGAAVTINDVPAILEQNGGAGVAFRGTATLVQGENEIIIVATDNQGNQATFVRSVMSNAPPQPPFLLVITEPRDLSIVSTGIIRLSGRTGPKAVVSVNGVSLGIDTVGKFSTLVALEPGPNIIDVVSTNSDGQVMSAVAAVIYRP</sequence>
<dbReference type="EMBL" id="UINC01213615">
    <property type="protein sequence ID" value="SVE38478.1"/>
    <property type="molecule type" value="Genomic_DNA"/>
</dbReference>
<feature type="region of interest" description="Disordered" evidence="1">
    <location>
        <begin position="1"/>
        <end position="34"/>
    </location>
</feature>
<gene>
    <name evidence="2" type="ORF">METZ01_LOCUS491332</name>
</gene>